<proteinExistence type="predicted"/>
<evidence type="ECO:0000313" key="1">
    <source>
        <dbReference type="EMBL" id="KZR98430.1"/>
    </source>
</evidence>
<name>A0A162BWM4_9CRUS</name>
<reference evidence="1 2" key="1">
    <citation type="submission" date="2016-03" db="EMBL/GenBank/DDBJ databases">
        <title>EvidentialGene: Evidence-directed Construction of Genes on Genomes.</title>
        <authorList>
            <person name="Gilbert D.G."/>
            <person name="Choi J.-H."/>
            <person name="Mockaitis K."/>
            <person name="Colbourne J."/>
            <person name="Pfrender M."/>
        </authorList>
    </citation>
    <scope>NUCLEOTIDE SEQUENCE [LARGE SCALE GENOMIC DNA]</scope>
    <source>
        <strain evidence="1 2">Xinb3</strain>
        <tissue evidence="1">Complete organism</tissue>
    </source>
</reference>
<comment type="caution">
    <text evidence="1">The sequence shown here is derived from an EMBL/GenBank/DDBJ whole genome shotgun (WGS) entry which is preliminary data.</text>
</comment>
<organism evidence="1 2">
    <name type="scientific">Daphnia magna</name>
    <dbReference type="NCBI Taxonomy" id="35525"/>
    <lineage>
        <taxon>Eukaryota</taxon>
        <taxon>Metazoa</taxon>
        <taxon>Ecdysozoa</taxon>
        <taxon>Arthropoda</taxon>
        <taxon>Crustacea</taxon>
        <taxon>Branchiopoda</taxon>
        <taxon>Diplostraca</taxon>
        <taxon>Cladocera</taxon>
        <taxon>Anomopoda</taxon>
        <taxon>Daphniidae</taxon>
        <taxon>Daphnia</taxon>
    </lineage>
</organism>
<dbReference type="Proteomes" id="UP000076858">
    <property type="component" value="Unassembled WGS sequence"/>
</dbReference>
<accession>A0A162BWM4</accession>
<protein>
    <submittedName>
        <fullName evidence="1">Uncharacterized protein</fullName>
    </submittedName>
</protein>
<evidence type="ECO:0000313" key="2">
    <source>
        <dbReference type="Proteomes" id="UP000076858"/>
    </source>
</evidence>
<gene>
    <name evidence="1" type="ORF">APZ42_006158</name>
</gene>
<feature type="non-terminal residue" evidence="1">
    <location>
        <position position="1"/>
    </location>
</feature>
<dbReference type="AlphaFoldDB" id="A0A162BWM4"/>
<sequence length="50" mass="6085">CSSWSHILCFPRTKRVLNTLFYFFSFFAFLDKLTREFGTFSNRHNFNLIN</sequence>
<dbReference type="EMBL" id="LRGB01017094">
    <property type="protein sequence ID" value="KZR98430.1"/>
    <property type="molecule type" value="Genomic_DNA"/>
</dbReference>
<keyword evidence="2" id="KW-1185">Reference proteome</keyword>